<feature type="region of interest" description="Disordered" evidence="1">
    <location>
        <begin position="1"/>
        <end position="29"/>
    </location>
</feature>
<dbReference type="OrthoDB" id="10483931at2759"/>
<comment type="caution">
    <text evidence="2">The sequence shown here is derived from an EMBL/GenBank/DDBJ whole genome shotgun (WGS) entry which is preliminary data.</text>
</comment>
<name>A0A8X6TD53_NEPPI</name>
<evidence type="ECO:0000313" key="3">
    <source>
        <dbReference type="Proteomes" id="UP000887013"/>
    </source>
</evidence>
<sequence>MWGEGVRHSPNVGVSKRYPRNEKDRMASVRTNKERSVRTLLSAASVNNVPSCWQHSNSVALSVRWLPPCDVRQTIFIEWNSKPSETSSHPKMFDSTTTCALAAYVTVSNWPCLLPFAAKSRFSTPRASVIPNTPIGSAWGDPALFPYLFIYQ</sequence>
<keyword evidence="3" id="KW-1185">Reference proteome</keyword>
<evidence type="ECO:0000256" key="1">
    <source>
        <dbReference type="SAM" id="MobiDB-lite"/>
    </source>
</evidence>
<organism evidence="2 3">
    <name type="scientific">Nephila pilipes</name>
    <name type="common">Giant wood spider</name>
    <name type="synonym">Nephila maculata</name>
    <dbReference type="NCBI Taxonomy" id="299642"/>
    <lineage>
        <taxon>Eukaryota</taxon>
        <taxon>Metazoa</taxon>
        <taxon>Ecdysozoa</taxon>
        <taxon>Arthropoda</taxon>
        <taxon>Chelicerata</taxon>
        <taxon>Arachnida</taxon>
        <taxon>Araneae</taxon>
        <taxon>Araneomorphae</taxon>
        <taxon>Entelegynae</taxon>
        <taxon>Araneoidea</taxon>
        <taxon>Nephilidae</taxon>
        <taxon>Nephila</taxon>
    </lineage>
</organism>
<accession>A0A8X6TD53</accession>
<proteinExistence type="predicted"/>
<evidence type="ECO:0000313" key="2">
    <source>
        <dbReference type="EMBL" id="GFS95539.1"/>
    </source>
</evidence>
<reference evidence="2" key="1">
    <citation type="submission" date="2020-08" db="EMBL/GenBank/DDBJ databases">
        <title>Multicomponent nature underlies the extraordinary mechanical properties of spider dragline silk.</title>
        <authorList>
            <person name="Kono N."/>
            <person name="Nakamura H."/>
            <person name="Mori M."/>
            <person name="Yoshida Y."/>
            <person name="Ohtoshi R."/>
            <person name="Malay A.D."/>
            <person name="Moran D.A.P."/>
            <person name="Tomita M."/>
            <person name="Numata K."/>
            <person name="Arakawa K."/>
        </authorList>
    </citation>
    <scope>NUCLEOTIDE SEQUENCE</scope>
</reference>
<feature type="compositionally biased region" description="Basic and acidic residues" evidence="1">
    <location>
        <begin position="19"/>
        <end position="29"/>
    </location>
</feature>
<dbReference type="Proteomes" id="UP000887013">
    <property type="component" value="Unassembled WGS sequence"/>
</dbReference>
<dbReference type="EMBL" id="BMAW01005704">
    <property type="protein sequence ID" value="GFS95539.1"/>
    <property type="molecule type" value="Genomic_DNA"/>
</dbReference>
<protein>
    <submittedName>
        <fullName evidence="2">Uncharacterized protein</fullName>
    </submittedName>
</protein>
<dbReference type="AlphaFoldDB" id="A0A8X6TD53"/>
<gene>
    <name evidence="2" type="ORF">NPIL_627261</name>
</gene>